<gene>
    <name evidence="1" type="ORF">ACFPZ3_22545</name>
</gene>
<dbReference type="InterPro" id="IPR007804">
    <property type="entry name" value="GvpG"/>
</dbReference>
<evidence type="ECO:0000313" key="2">
    <source>
        <dbReference type="Proteomes" id="UP001596058"/>
    </source>
</evidence>
<dbReference type="Proteomes" id="UP001596058">
    <property type="component" value="Unassembled WGS sequence"/>
</dbReference>
<accession>A0ABW1CP45</accession>
<dbReference type="Pfam" id="PF05120">
    <property type="entry name" value="GvpG"/>
    <property type="match status" value="1"/>
</dbReference>
<proteinExistence type="predicted"/>
<keyword evidence="2" id="KW-1185">Reference proteome</keyword>
<name>A0ABW1CP45_9ACTN</name>
<evidence type="ECO:0000313" key="1">
    <source>
        <dbReference type="EMBL" id="MFC5826658.1"/>
    </source>
</evidence>
<sequence length="77" mass="8697">MGLVSAILTLPLAPVRGVIRLAELIQEQADRELHDPAAVRRRLEAIQEARESGQITEEEERQAVEQVLQEATRRVSR</sequence>
<organism evidence="1 2">
    <name type="scientific">Nonomuraea insulae</name>
    <dbReference type="NCBI Taxonomy" id="1616787"/>
    <lineage>
        <taxon>Bacteria</taxon>
        <taxon>Bacillati</taxon>
        <taxon>Actinomycetota</taxon>
        <taxon>Actinomycetes</taxon>
        <taxon>Streptosporangiales</taxon>
        <taxon>Streptosporangiaceae</taxon>
        <taxon>Nonomuraea</taxon>
    </lineage>
</organism>
<comment type="caution">
    <text evidence="1">The sequence shown here is derived from an EMBL/GenBank/DDBJ whole genome shotgun (WGS) entry which is preliminary data.</text>
</comment>
<protein>
    <submittedName>
        <fullName evidence="1">Gas vesicle protein GvpG</fullName>
    </submittedName>
</protein>
<dbReference type="RefSeq" id="WP_379516173.1">
    <property type="nucleotide sequence ID" value="NZ_JBHSPA010000027.1"/>
</dbReference>
<reference evidence="2" key="1">
    <citation type="journal article" date="2019" name="Int. J. Syst. Evol. Microbiol.">
        <title>The Global Catalogue of Microorganisms (GCM) 10K type strain sequencing project: providing services to taxonomists for standard genome sequencing and annotation.</title>
        <authorList>
            <consortium name="The Broad Institute Genomics Platform"/>
            <consortium name="The Broad Institute Genome Sequencing Center for Infectious Disease"/>
            <person name="Wu L."/>
            <person name="Ma J."/>
        </authorList>
    </citation>
    <scope>NUCLEOTIDE SEQUENCE [LARGE SCALE GENOMIC DNA]</scope>
    <source>
        <strain evidence="2">CCUG 53903</strain>
    </source>
</reference>
<dbReference type="EMBL" id="JBHSPA010000027">
    <property type="protein sequence ID" value="MFC5826658.1"/>
    <property type="molecule type" value="Genomic_DNA"/>
</dbReference>